<feature type="signal peptide" evidence="4">
    <location>
        <begin position="1"/>
        <end position="25"/>
    </location>
</feature>
<evidence type="ECO:0000256" key="1">
    <source>
        <dbReference type="ARBA" id="ARBA00004922"/>
    </source>
</evidence>
<dbReference type="GO" id="GO:0008375">
    <property type="term" value="F:acetylglucosaminyltransferase activity"/>
    <property type="evidence" value="ECO:0007669"/>
    <property type="project" value="TreeGrafter"/>
</dbReference>
<dbReference type="PANTHER" id="PTHR12062:SF11">
    <property type="entry name" value="ALPHA-1,3-MANNOSYL-GLYCOPROTEIN 4-BETA-N-ACETYLGLUCOSAMINYLTRANSFERASE-LIKE PROTEIN MGAT4E"/>
    <property type="match status" value="1"/>
</dbReference>
<evidence type="ECO:0000259" key="5">
    <source>
        <dbReference type="Pfam" id="PF04666"/>
    </source>
</evidence>
<keyword evidence="3" id="KW-0808">Transferase</keyword>
<dbReference type="GO" id="GO:0006487">
    <property type="term" value="P:protein N-linked glycosylation"/>
    <property type="evidence" value="ECO:0007669"/>
    <property type="project" value="TreeGrafter"/>
</dbReference>
<dbReference type="EMBL" id="JBBPFD010000020">
    <property type="protein sequence ID" value="KAK7884069.1"/>
    <property type="molecule type" value="Genomic_DNA"/>
</dbReference>
<evidence type="ECO:0000256" key="2">
    <source>
        <dbReference type="ARBA" id="ARBA00022676"/>
    </source>
</evidence>
<dbReference type="InterPro" id="IPR056576">
    <property type="entry name" value="MGAT4_A/B/C_C"/>
</dbReference>
<organism evidence="7 8">
    <name type="scientific">Mugilogobius chulae</name>
    <name type="common">yellowstripe goby</name>
    <dbReference type="NCBI Taxonomy" id="88201"/>
    <lineage>
        <taxon>Eukaryota</taxon>
        <taxon>Metazoa</taxon>
        <taxon>Chordata</taxon>
        <taxon>Craniata</taxon>
        <taxon>Vertebrata</taxon>
        <taxon>Euteleostomi</taxon>
        <taxon>Actinopterygii</taxon>
        <taxon>Neopterygii</taxon>
        <taxon>Teleostei</taxon>
        <taxon>Neoteleostei</taxon>
        <taxon>Acanthomorphata</taxon>
        <taxon>Gobiaria</taxon>
        <taxon>Gobiiformes</taxon>
        <taxon>Gobioidei</taxon>
        <taxon>Gobiidae</taxon>
        <taxon>Gobionellinae</taxon>
        <taxon>Mugilogobius</taxon>
    </lineage>
</organism>
<name>A0AAW0MZ13_9GOBI</name>
<evidence type="ECO:0000256" key="3">
    <source>
        <dbReference type="ARBA" id="ARBA00022679"/>
    </source>
</evidence>
<dbReference type="Pfam" id="PF04666">
    <property type="entry name" value="MGAT4_cons"/>
    <property type="match status" value="1"/>
</dbReference>
<evidence type="ECO:0000313" key="7">
    <source>
        <dbReference type="EMBL" id="KAK7884069.1"/>
    </source>
</evidence>
<keyword evidence="2" id="KW-0328">Glycosyltransferase</keyword>
<evidence type="ECO:0000313" key="8">
    <source>
        <dbReference type="Proteomes" id="UP001460270"/>
    </source>
</evidence>
<dbReference type="Proteomes" id="UP001460270">
    <property type="component" value="Unassembled WGS sequence"/>
</dbReference>
<feature type="domain" description="MGAT4 A/B/C C-terminal" evidence="6">
    <location>
        <begin position="316"/>
        <end position="443"/>
    </location>
</feature>
<protein>
    <recommendedName>
        <fullName evidence="9">Alpha-1,3-mannosyl-glycoprotein 4-beta-N-acetylglucosaminyltransferase C-like</fullName>
    </recommendedName>
</protein>
<comment type="pathway">
    <text evidence="1">Protein modification; protein glycosylation.</text>
</comment>
<accession>A0AAW0MZ13</accession>
<feature type="domain" description="MGAT4 conserved region" evidence="5">
    <location>
        <begin position="59"/>
        <end position="307"/>
    </location>
</feature>
<dbReference type="Pfam" id="PF23524">
    <property type="entry name" value="MGAT4A_C"/>
    <property type="match status" value="1"/>
</dbReference>
<evidence type="ECO:0008006" key="9">
    <source>
        <dbReference type="Google" id="ProtNLM"/>
    </source>
</evidence>
<dbReference type="InterPro" id="IPR057279">
    <property type="entry name" value="MGAT4"/>
</dbReference>
<sequence>MARLWKRRALTAVAFLLMLWICVSSLHIFYNDSPESNAQVQWLIGKVTQGEWSGPLPLNVSYQLLSGTQLTEQKFLAIGISSVKRKKDMYLKATLESLFSQSSEQELEQMVVVVLIADFDENWRQFVAEEIQKSFPTQLERGQLLLIHVQQEYYPPLTGLKRNYNDPSDRVSFRSKQNVDYSFLIHFCSTLGRYYLQLEDDVYSAKNFLTKIRKRISEQNAKKSTWATLEFSTLGYIGKLYKSIDLPVLSRFLFLFYQEMPCDWLLSRFRDLLTQKEPIVFRPSLFQHMGTFSSFRGIHNKLKDKDFDDGYANLDAEVFTSMSVYQKHYAHLAWTSSEEFFWARSPVSGDYFTAVLKKPAILTEIFVETGDGGKDVLISAEVELGKDVVSVGKQEKTCKEFVSVGKIQKGKFELQELEKSHGFSSSCVRIRVTATQTDWAIIKRIRVAEKQDTSTKL</sequence>
<dbReference type="InterPro" id="IPR006759">
    <property type="entry name" value="Glyco_transf_54"/>
</dbReference>
<feature type="chain" id="PRO_5043362417" description="Alpha-1,3-mannosyl-glycoprotein 4-beta-N-acetylglucosaminyltransferase C-like" evidence="4">
    <location>
        <begin position="26"/>
        <end position="457"/>
    </location>
</feature>
<gene>
    <name evidence="7" type="ORF">WMY93_027192</name>
</gene>
<keyword evidence="4" id="KW-0732">Signal</keyword>
<dbReference type="AlphaFoldDB" id="A0AAW0MZ13"/>
<comment type="caution">
    <text evidence="7">The sequence shown here is derived from an EMBL/GenBank/DDBJ whole genome shotgun (WGS) entry which is preliminary data.</text>
</comment>
<evidence type="ECO:0000256" key="4">
    <source>
        <dbReference type="SAM" id="SignalP"/>
    </source>
</evidence>
<proteinExistence type="predicted"/>
<keyword evidence="8" id="KW-1185">Reference proteome</keyword>
<evidence type="ECO:0000259" key="6">
    <source>
        <dbReference type="Pfam" id="PF23524"/>
    </source>
</evidence>
<reference evidence="8" key="1">
    <citation type="submission" date="2024-04" db="EMBL/GenBank/DDBJ databases">
        <title>Salinicola lusitanus LLJ914,a marine bacterium isolated from the Okinawa Trough.</title>
        <authorList>
            <person name="Li J."/>
        </authorList>
    </citation>
    <scope>NUCLEOTIDE SEQUENCE [LARGE SCALE GENOMIC DNA]</scope>
</reference>
<dbReference type="PANTHER" id="PTHR12062">
    <property type="entry name" value="N-ACETYLGLUCOSAMINYLTRANSFERASE VI"/>
    <property type="match status" value="1"/>
</dbReference>